<dbReference type="EMBL" id="SHKK01000001">
    <property type="protein sequence ID" value="RZT80634.1"/>
    <property type="molecule type" value="Genomic_DNA"/>
</dbReference>
<feature type="domain" description="DUF8010" evidence="1">
    <location>
        <begin position="24"/>
        <end position="99"/>
    </location>
</feature>
<keyword evidence="4" id="KW-1185">Reference proteome</keyword>
<accession>A0A4Q7UIA8</accession>
<dbReference type="Proteomes" id="UP000293781">
    <property type="component" value="Unassembled WGS sequence"/>
</dbReference>
<gene>
    <name evidence="3" type="ORF">EV382_3890</name>
</gene>
<proteinExistence type="predicted"/>
<evidence type="ECO:0000313" key="3">
    <source>
        <dbReference type="EMBL" id="RZT80634.1"/>
    </source>
</evidence>
<feature type="domain" description="DUF8185" evidence="2">
    <location>
        <begin position="113"/>
        <end position="232"/>
    </location>
</feature>
<name>A0A4Q7UIA8_9ACTN</name>
<dbReference type="Pfam" id="PF26035">
    <property type="entry name" value="DUF8010"/>
    <property type="match status" value="1"/>
</dbReference>
<dbReference type="RefSeq" id="WP_208758450.1">
    <property type="nucleotide sequence ID" value="NZ_SHKK01000001.1"/>
</dbReference>
<dbReference type="Pfam" id="PF26572">
    <property type="entry name" value="DUF8185"/>
    <property type="match status" value="1"/>
</dbReference>
<evidence type="ECO:0000259" key="1">
    <source>
        <dbReference type="Pfam" id="PF26035"/>
    </source>
</evidence>
<reference evidence="3 4" key="1">
    <citation type="submission" date="2019-02" db="EMBL/GenBank/DDBJ databases">
        <title>Sequencing the genomes of 1000 actinobacteria strains.</title>
        <authorList>
            <person name="Klenk H.-P."/>
        </authorList>
    </citation>
    <scope>NUCLEOTIDE SEQUENCE [LARGE SCALE GENOMIC DNA]</scope>
    <source>
        <strain evidence="3 4">DSM 45888</strain>
    </source>
</reference>
<dbReference type="InterPro" id="IPR058498">
    <property type="entry name" value="DUF8185"/>
</dbReference>
<comment type="caution">
    <text evidence="3">The sequence shown here is derived from an EMBL/GenBank/DDBJ whole genome shotgun (WGS) entry which is preliminary data.</text>
</comment>
<protein>
    <submittedName>
        <fullName evidence="3">Uncharacterized protein</fullName>
    </submittedName>
</protein>
<dbReference type="AlphaFoldDB" id="A0A4Q7UIA8"/>
<organism evidence="3 4">
    <name type="scientific">Micromonospora violae</name>
    <dbReference type="NCBI Taxonomy" id="1278207"/>
    <lineage>
        <taxon>Bacteria</taxon>
        <taxon>Bacillati</taxon>
        <taxon>Actinomycetota</taxon>
        <taxon>Actinomycetes</taxon>
        <taxon>Micromonosporales</taxon>
        <taxon>Micromonosporaceae</taxon>
        <taxon>Micromonospora</taxon>
    </lineage>
</organism>
<evidence type="ECO:0000313" key="4">
    <source>
        <dbReference type="Proteomes" id="UP000293781"/>
    </source>
</evidence>
<evidence type="ECO:0000259" key="2">
    <source>
        <dbReference type="Pfam" id="PF26572"/>
    </source>
</evidence>
<sequence length="246" mass="25235">MTQPGTAEPGRVAASASTHGVTGVADAGAFLARLVRLDPGAPVRLRPAGVPGRVALWARLPWQVLVVRTVAGGPADGAAEDVTVAAAQLLAELERGGTARPARRDAQWRWPLPPTRSHQVEALPVAELRRIADAAAGTLRTASEQGVAGRAVGQRALRDALLDHVAVLVTPDGAPAAPVEVPQRLVQGVVRMGFLGSADGSGAGEESAVQVRVAGRWVGLVGPHGAAWLQKATDLAVTPLSTRPNG</sequence>
<dbReference type="InterPro" id="IPR058323">
    <property type="entry name" value="DUF8010"/>
</dbReference>